<dbReference type="EMBL" id="HBIB01000832">
    <property type="protein sequence ID" value="CAE0238426.1"/>
    <property type="molecule type" value="Transcribed_RNA"/>
</dbReference>
<proteinExistence type="predicted"/>
<evidence type="ECO:0000313" key="1">
    <source>
        <dbReference type="EMBL" id="CAE0238426.1"/>
    </source>
</evidence>
<accession>A0A7S3CVB6</accession>
<sequence>MYLNKPDFNSVPMSAECFDGMQRCQCSTILVRIAHAKKSDDGLFVLSADDFDESDWRRRALIEDPLPYTTGAFDSTRAYPTDKEIQIYKIRDDRDDVVVRDAISLTSDDDEFIREITTKLPGEIRQYIVDLLTEKKGKGKSRQGANKVVGYINPTFFTIYDSEQGFQVAVDGGQNLPVNKVTKVLISLIPPGSYYMDTPLTDDMDFTRKINLDSEVRNPQWEDGYIVFKEIEMSEGMCLILDVRTIELRKDGTAVVEEVGFGILPILVEDDEYTAIGNYQVPLFRGLPPPQFVNLLQFNPIEDLIDGFLGEEELEYIPGASLFVRLVDNLDEHDKYALSKPFGPANTKYLPDTEEGEFDRYVGRVKSKPIRAVMPKEFEDDEDFNEVANKAFALHTSVKMDEFGINKGLYQGRENLSTMINV</sequence>
<reference evidence="1" key="1">
    <citation type="submission" date="2021-01" db="EMBL/GenBank/DDBJ databases">
        <authorList>
            <person name="Corre E."/>
            <person name="Pelletier E."/>
            <person name="Niang G."/>
            <person name="Scheremetjew M."/>
            <person name="Finn R."/>
            <person name="Kale V."/>
            <person name="Holt S."/>
            <person name="Cochrane G."/>
            <person name="Meng A."/>
            <person name="Brown T."/>
            <person name="Cohen L."/>
        </authorList>
    </citation>
    <scope>NUCLEOTIDE SEQUENCE</scope>
    <source>
        <strain evidence="1">NIES-2562</strain>
    </source>
</reference>
<gene>
    <name evidence="1" type="ORF">PBIL07802_LOCUS568</name>
</gene>
<organism evidence="1">
    <name type="scientific">Palpitomonas bilix</name>
    <dbReference type="NCBI Taxonomy" id="652834"/>
    <lineage>
        <taxon>Eukaryota</taxon>
        <taxon>Eukaryota incertae sedis</taxon>
    </lineage>
</organism>
<protein>
    <submittedName>
        <fullName evidence="1">Uncharacterized protein</fullName>
    </submittedName>
</protein>
<name>A0A7S3CVB6_9EUKA</name>
<dbReference type="AlphaFoldDB" id="A0A7S3CVB6"/>